<protein>
    <submittedName>
        <fullName evidence="1">Uncharacterized protein</fullName>
    </submittedName>
</protein>
<name>A0A167JN86_9GAMM</name>
<proteinExistence type="predicted"/>
<comment type="caution">
    <text evidence="1">The sequence shown here is derived from an EMBL/GenBank/DDBJ whole genome shotgun (WGS) entry which is preliminary data.</text>
</comment>
<sequence length="40" mass="4512">MLQLLLFIVVYGSIRYLVINQKAWVGKAKGVNDSSTILIF</sequence>
<dbReference type="AlphaFoldDB" id="A0A167JN86"/>
<evidence type="ECO:0000313" key="2">
    <source>
        <dbReference type="Proteomes" id="UP000076661"/>
    </source>
</evidence>
<evidence type="ECO:0000313" key="1">
    <source>
        <dbReference type="EMBL" id="KZN61402.1"/>
    </source>
</evidence>
<gene>
    <name evidence="1" type="ORF">N478_04865</name>
</gene>
<organism evidence="1 2">
    <name type="scientific">Pseudoalteromonas luteoviolacea S4060-1</name>
    <dbReference type="NCBI Taxonomy" id="1365257"/>
    <lineage>
        <taxon>Bacteria</taxon>
        <taxon>Pseudomonadati</taxon>
        <taxon>Pseudomonadota</taxon>
        <taxon>Gammaproteobacteria</taxon>
        <taxon>Alteromonadales</taxon>
        <taxon>Pseudoalteromonadaceae</taxon>
        <taxon>Pseudoalteromonas</taxon>
    </lineage>
</organism>
<dbReference type="Proteomes" id="UP000076661">
    <property type="component" value="Unassembled WGS sequence"/>
</dbReference>
<dbReference type="EMBL" id="AUXX01000045">
    <property type="protein sequence ID" value="KZN61402.1"/>
    <property type="molecule type" value="Genomic_DNA"/>
</dbReference>
<reference evidence="1 2" key="1">
    <citation type="submission" date="2013-07" db="EMBL/GenBank/DDBJ databases">
        <title>Comparative Genomic and Metabolomic Analysis of Twelve Strains of Pseudoalteromonas luteoviolacea.</title>
        <authorList>
            <person name="Vynne N.G."/>
            <person name="Mansson M."/>
            <person name="Gram L."/>
        </authorList>
    </citation>
    <scope>NUCLEOTIDE SEQUENCE [LARGE SCALE GENOMIC DNA]</scope>
    <source>
        <strain evidence="1 2">S4060-1</strain>
    </source>
</reference>
<dbReference type="PATRIC" id="fig|1365257.3.peg.4287"/>
<accession>A0A167JN86</accession>